<keyword evidence="3" id="KW-0378">Hydrolase</keyword>
<feature type="transmembrane region" description="Helical" evidence="2">
    <location>
        <begin position="81"/>
        <end position="100"/>
    </location>
</feature>
<keyword evidence="2" id="KW-0472">Membrane</keyword>
<dbReference type="AlphaFoldDB" id="A0A395M8D4"/>
<dbReference type="GO" id="GO:0016787">
    <property type="term" value="F:hydrolase activity"/>
    <property type="evidence" value="ECO:0007669"/>
    <property type="project" value="UniProtKB-KW"/>
</dbReference>
<dbReference type="PANTHER" id="PTHR34391:SF1">
    <property type="entry name" value="UPF0658 GOLGI APPARATUS MEMBRANE PROTEIN C1952.10C-RELATED"/>
    <property type="match status" value="1"/>
</dbReference>
<evidence type="ECO:0000256" key="1">
    <source>
        <dbReference type="SAM" id="MobiDB-lite"/>
    </source>
</evidence>
<gene>
    <name evidence="3" type="ORF">FIE12Z_11634</name>
</gene>
<evidence type="ECO:0000313" key="4">
    <source>
        <dbReference type="Proteomes" id="UP000265631"/>
    </source>
</evidence>
<accession>A0A395M8D4</accession>
<reference evidence="3 4" key="1">
    <citation type="journal article" date="2018" name="PLoS Pathog.">
        <title>Evolution of structural diversity of trichothecenes, a family of toxins produced by plant pathogenic and entomopathogenic fungi.</title>
        <authorList>
            <person name="Proctor R.H."/>
            <person name="McCormick S.P."/>
            <person name="Kim H.S."/>
            <person name="Cardoza R.E."/>
            <person name="Stanley A.M."/>
            <person name="Lindo L."/>
            <person name="Kelly A."/>
            <person name="Brown D.W."/>
            <person name="Lee T."/>
            <person name="Vaughan M.M."/>
            <person name="Alexander N.J."/>
            <person name="Busman M."/>
            <person name="Gutierrez S."/>
        </authorList>
    </citation>
    <scope>NUCLEOTIDE SEQUENCE [LARGE SCALE GENOMIC DNA]</scope>
    <source>
        <strain evidence="3 4">NRRL 13405</strain>
    </source>
</reference>
<proteinExistence type="predicted"/>
<dbReference type="InterPro" id="IPR040410">
    <property type="entry name" value="UPF0658_Golgi"/>
</dbReference>
<evidence type="ECO:0000256" key="2">
    <source>
        <dbReference type="SAM" id="Phobius"/>
    </source>
</evidence>
<dbReference type="PANTHER" id="PTHR34391">
    <property type="entry name" value="UPF0658 GOLGI APPARATUS MEMBRANE PROTEIN C1952.10C-RELATED"/>
    <property type="match status" value="1"/>
</dbReference>
<feature type="region of interest" description="Disordered" evidence="1">
    <location>
        <begin position="330"/>
        <end position="350"/>
    </location>
</feature>
<dbReference type="GO" id="GO:0005794">
    <property type="term" value="C:Golgi apparatus"/>
    <property type="evidence" value="ECO:0007669"/>
    <property type="project" value="TreeGrafter"/>
</dbReference>
<feature type="compositionally biased region" description="Basic and acidic residues" evidence="1">
    <location>
        <begin position="339"/>
        <end position="350"/>
    </location>
</feature>
<feature type="transmembrane region" description="Helical" evidence="2">
    <location>
        <begin position="279"/>
        <end position="305"/>
    </location>
</feature>
<sequence>MMKPETRLKWSFIGVATIQAITILALQGAILTEYLDWINPVVYQVPTSYVVPVTFAVSTIGFLFQVLLAIDSCLFNNKIQIWMQCLINICLSVASGMQYFQTKSAAKSISTGYNQFKNPFINTDKLYWKITGPMAIACIAVAIVGSICIYVLAFFLQIEFAWSVYEHISADTKIRGRHRKFSAYLVFLKVSVLLIILFVIVYGFINVHYVQPEFGLTMAIMPIAIIHAILASICVKREYLPGMIVVITFHIGAVVYLVTRLLDLYGTGLKSRTVMKEEMALFACFSLAFISASIVAAVICIFNFGQGLKPLLLGRSSNTASPSTIDFTNPQHLGITSDASERSSKRFEMD</sequence>
<organism evidence="3 4">
    <name type="scientific">Fusarium flagelliforme</name>
    <dbReference type="NCBI Taxonomy" id="2675880"/>
    <lineage>
        <taxon>Eukaryota</taxon>
        <taxon>Fungi</taxon>
        <taxon>Dikarya</taxon>
        <taxon>Ascomycota</taxon>
        <taxon>Pezizomycotina</taxon>
        <taxon>Sordariomycetes</taxon>
        <taxon>Hypocreomycetidae</taxon>
        <taxon>Hypocreales</taxon>
        <taxon>Nectriaceae</taxon>
        <taxon>Fusarium</taxon>
        <taxon>Fusarium incarnatum-equiseti species complex</taxon>
    </lineage>
</organism>
<keyword evidence="2" id="KW-1133">Transmembrane helix</keyword>
<feature type="transmembrane region" description="Helical" evidence="2">
    <location>
        <begin position="242"/>
        <end position="259"/>
    </location>
</feature>
<keyword evidence="4" id="KW-1185">Reference proteome</keyword>
<comment type="caution">
    <text evidence="3">The sequence shown here is derived from an EMBL/GenBank/DDBJ whole genome shotgun (WGS) entry which is preliminary data.</text>
</comment>
<keyword evidence="2" id="KW-0812">Transmembrane</keyword>
<feature type="transmembrane region" description="Helical" evidence="2">
    <location>
        <begin position="134"/>
        <end position="162"/>
    </location>
</feature>
<evidence type="ECO:0000313" key="3">
    <source>
        <dbReference type="EMBL" id="RFN44128.1"/>
    </source>
</evidence>
<name>A0A395M8D4_9HYPO</name>
<dbReference type="EMBL" id="PXXK01000461">
    <property type="protein sequence ID" value="RFN44128.1"/>
    <property type="molecule type" value="Genomic_DNA"/>
</dbReference>
<feature type="transmembrane region" description="Helical" evidence="2">
    <location>
        <begin position="50"/>
        <end position="69"/>
    </location>
</feature>
<feature type="transmembrane region" description="Helical" evidence="2">
    <location>
        <begin position="12"/>
        <end position="30"/>
    </location>
</feature>
<dbReference type="Proteomes" id="UP000265631">
    <property type="component" value="Unassembled WGS sequence"/>
</dbReference>
<feature type="transmembrane region" description="Helical" evidence="2">
    <location>
        <begin position="217"/>
        <end position="235"/>
    </location>
</feature>
<feature type="transmembrane region" description="Helical" evidence="2">
    <location>
        <begin position="183"/>
        <end position="205"/>
    </location>
</feature>
<protein>
    <submittedName>
        <fullName evidence="3">Glycoside hydrolase</fullName>
    </submittedName>
</protein>
<dbReference type="STRING" id="2594813.A0A395M8D4"/>